<dbReference type="Pfam" id="PF05277">
    <property type="entry name" value="DUF726"/>
    <property type="match status" value="1"/>
</dbReference>
<dbReference type="InterPro" id="IPR007941">
    <property type="entry name" value="DUF726"/>
</dbReference>
<sequence length="783" mass="91163">MIEEKVSQLDFTKLKRNIIQQYRPEHICEFILEIQALRSQLLGEIKDNLKNQRTMLHQSQTPGGDEETTISRSIIDQQDSGIQNSEIQLDFNEDFNYEVSVEIAEQMLRLKIAEKNKDLYTAIENKCIQIEKVMKDRISQEFKKLLSDKKLPLSKKEASQLVFQTYEIIKQTIEQEYLKQIQEMMGVEDALADNGFKQFLYGHYIYNLTQVLDEESSNSLQNLLQIMHDILYKQAIMESKNKLVCLFDNFTRDVLYPIIHEDKYLDELSIILHCLFVSNLPCSTKRFQQIKEFNQNILNHIASSQRLILADQIEAFYQQDFKLKEIKGLHETWIENLRQISDSQDTMDQLVIFTYLAGADMIDSSGDIKFQRLAPYRRDIMKRFLKSLYSKIQSEDVRVFKHQQLIQLIEQRVSFHQNQMIYPLKETSDKNEMRELFEIDYDNLDVQQLLMQIHSDQESYTQIHNRRLNLIYPNDIDALERDKVIATKAMVHLNDLIKKFEKVPVLSLKNIDQNKGFSKHIKLAVSGFLSQGDDFTEQWKGLVDYLQDYDTRSFGVQWESITISQLTTAIAKLAASIGVNLVIDLFQPRAVNLIIRLIAKLETVRKLSPIAIEINKLFNKAKQNAKVCGQMLAIFLALGHPFSTQSISLLGFSLGTQVIKSCLRLLHKLGASHIIQNVTLMGGAADFKKESQDQWAEIFNNVVNGTIKNLHTGKDIILLLFMASQNRQVIQRFLILLGYWKETILQRLQIQPKEIDERKGQLGWRQKFNLQGNGFQIQELRYK</sequence>
<organism evidence="5 6">
    <name type="scientific">Stylonychia lemnae</name>
    <name type="common">Ciliate</name>
    <dbReference type="NCBI Taxonomy" id="5949"/>
    <lineage>
        <taxon>Eukaryota</taxon>
        <taxon>Sar</taxon>
        <taxon>Alveolata</taxon>
        <taxon>Ciliophora</taxon>
        <taxon>Intramacronucleata</taxon>
        <taxon>Spirotrichea</taxon>
        <taxon>Stichotrichia</taxon>
        <taxon>Sporadotrichida</taxon>
        <taxon>Oxytrichidae</taxon>
        <taxon>Stylonychinae</taxon>
        <taxon>Stylonychia</taxon>
    </lineage>
</organism>
<dbReference type="PANTHER" id="PTHR17920:SF3">
    <property type="entry name" value="TRANSMEMBRANE AND COILED-COIL DOMAIN-CONTAINING PROTEIN 4"/>
    <property type="match status" value="1"/>
</dbReference>
<proteinExistence type="predicted"/>
<dbReference type="Proteomes" id="UP000039865">
    <property type="component" value="Unassembled WGS sequence"/>
</dbReference>
<gene>
    <name evidence="5" type="primary">Contig18070.g19203</name>
    <name evidence="5" type="ORF">STYLEM_15713</name>
</gene>
<evidence type="ECO:0000256" key="2">
    <source>
        <dbReference type="ARBA" id="ARBA00022692"/>
    </source>
</evidence>
<evidence type="ECO:0000256" key="3">
    <source>
        <dbReference type="ARBA" id="ARBA00022989"/>
    </source>
</evidence>
<evidence type="ECO:0000256" key="4">
    <source>
        <dbReference type="ARBA" id="ARBA00023136"/>
    </source>
</evidence>
<keyword evidence="2" id="KW-0812">Transmembrane</keyword>
<reference evidence="5 6" key="1">
    <citation type="submission" date="2014-06" db="EMBL/GenBank/DDBJ databases">
        <authorList>
            <person name="Swart Estienne"/>
        </authorList>
    </citation>
    <scope>NUCLEOTIDE SEQUENCE [LARGE SCALE GENOMIC DNA]</scope>
    <source>
        <strain evidence="5 6">130c</strain>
    </source>
</reference>
<dbReference type="InParanoid" id="A0A078AX27"/>
<dbReference type="GO" id="GO:0016020">
    <property type="term" value="C:membrane"/>
    <property type="evidence" value="ECO:0007669"/>
    <property type="project" value="UniProtKB-SubCell"/>
</dbReference>
<accession>A0A078AX27</accession>
<evidence type="ECO:0000256" key="1">
    <source>
        <dbReference type="ARBA" id="ARBA00004141"/>
    </source>
</evidence>
<keyword evidence="3" id="KW-1133">Transmembrane helix</keyword>
<keyword evidence="6" id="KW-1185">Reference proteome</keyword>
<protein>
    <submittedName>
        <fullName evidence="5">Uncharacterized protein</fullName>
    </submittedName>
</protein>
<comment type="subcellular location">
    <subcellularLocation>
        <location evidence="1">Membrane</location>
        <topology evidence="1">Multi-pass membrane protein</topology>
    </subcellularLocation>
</comment>
<dbReference type="PANTHER" id="PTHR17920">
    <property type="entry name" value="TRANSMEMBRANE AND COILED-COIL DOMAIN-CONTAINING PROTEIN 4 TMCO4"/>
    <property type="match status" value="1"/>
</dbReference>
<dbReference type="EMBL" id="CCKQ01014821">
    <property type="protein sequence ID" value="CDW86616.1"/>
    <property type="molecule type" value="Genomic_DNA"/>
</dbReference>
<dbReference type="AlphaFoldDB" id="A0A078AX27"/>
<keyword evidence="4" id="KW-0472">Membrane</keyword>
<evidence type="ECO:0000313" key="5">
    <source>
        <dbReference type="EMBL" id="CDW86616.1"/>
    </source>
</evidence>
<name>A0A078AX27_STYLE</name>
<dbReference type="OrthoDB" id="313487at2759"/>
<evidence type="ECO:0000313" key="6">
    <source>
        <dbReference type="Proteomes" id="UP000039865"/>
    </source>
</evidence>